<dbReference type="PANTHER" id="PTHR23028:SF131">
    <property type="entry name" value="BLR2367 PROTEIN"/>
    <property type="match status" value="1"/>
</dbReference>
<feature type="transmembrane region" description="Helical" evidence="1">
    <location>
        <begin position="185"/>
        <end position="203"/>
    </location>
</feature>
<dbReference type="OrthoDB" id="9767863at2"/>
<organism evidence="3">
    <name type="scientific">Microvirga ossetica</name>
    <dbReference type="NCBI Taxonomy" id="1882682"/>
    <lineage>
        <taxon>Bacteria</taxon>
        <taxon>Pseudomonadati</taxon>
        <taxon>Pseudomonadota</taxon>
        <taxon>Alphaproteobacteria</taxon>
        <taxon>Hyphomicrobiales</taxon>
        <taxon>Methylobacteriaceae</taxon>
        <taxon>Microvirga</taxon>
    </lineage>
</organism>
<evidence type="ECO:0000256" key="1">
    <source>
        <dbReference type="SAM" id="Phobius"/>
    </source>
</evidence>
<evidence type="ECO:0000313" key="3">
    <source>
        <dbReference type="EMBL" id="ANY81929.1"/>
    </source>
</evidence>
<gene>
    <name evidence="3" type="ORF">BB934_19225</name>
</gene>
<keyword evidence="1" id="KW-0812">Transmembrane</keyword>
<dbReference type="InterPro" id="IPR050879">
    <property type="entry name" value="Acyltransferase_3"/>
</dbReference>
<feature type="transmembrane region" description="Helical" evidence="1">
    <location>
        <begin position="35"/>
        <end position="56"/>
    </location>
</feature>
<dbReference type="GO" id="GO:0000271">
    <property type="term" value="P:polysaccharide biosynthetic process"/>
    <property type="evidence" value="ECO:0007669"/>
    <property type="project" value="TreeGrafter"/>
</dbReference>
<feature type="transmembrane region" description="Helical" evidence="1">
    <location>
        <begin position="238"/>
        <end position="255"/>
    </location>
</feature>
<dbReference type="KEGG" id="moc:BB934_19225"/>
<feature type="transmembrane region" description="Helical" evidence="1">
    <location>
        <begin position="160"/>
        <end position="179"/>
    </location>
</feature>
<feature type="transmembrane region" description="Helical" evidence="1">
    <location>
        <begin position="267"/>
        <end position="285"/>
    </location>
</feature>
<dbReference type="AlphaFoldDB" id="A0A1B2EPP9"/>
<accession>A0A1B2EPP9</accession>
<sequence>MQVLRACAALSIAILHAQYDAGLMAAQLGWQFEPFQAVPWAAGVDVFFVISGFIIVHASRNLFEAPGAGKVFLARRVARVAPLYWTATTLYLAVALISPEVLNRSILEPGFVLASYLFIPLARPDGLVQPLYSLGWTLNYEMYFYLLFALVLFWPMRRAVIGLAAALAATVVVGGLVALPQPLAFWTDPIVLEFALGMGLALLKAEGLVLSRPVRAALVTGGLVLLVGGAAADWPRMIAFGIPAALFVAAAALGPDRVRATTWLTRTGSALGDASYALYLTHPFVIRAGREVLVESGLASAIGPWAYIVLAVTGAVLASLLVFRWYERPVTEWIRQRLEPARLQLA</sequence>
<dbReference type="PANTHER" id="PTHR23028">
    <property type="entry name" value="ACETYLTRANSFERASE"/>
    <property type="match status" value="1"/>
</dbReference>
<dbReference type="Pfam" id="PF01757">
    <property type="entry name" value="Acyl_transf_3"/>
    <property type="match status" value="1"/>
</dbReference>
<dbReference type="GO" id="GO:0016020">
    <property type="term" value="C:membrane"/>
    <property type="evidence" value="ECO:0007669"/>
    <property type="project" value="TreeGrafter"/>
</dbReference>
<dbReference type="GO" id="GO:0016747">
    <property type="term" value="F:acyltransferase activity, transferring groups other than amino-acyl groups"/>
    <property type="evidence" value="ECO:0007669"/>
    <property type="project" value="InterPro"/>
</dbReference>
<protein>
    <recommendedName>
        <fullName evidence="2">Acyltransferase 3 domain-containing protein</fullName>
    </recommendedName>
</protein>
<evidence type="ECO:0000259" key="2">
    <source>
        <dbReference type="Pfam" id="PF01757"/>
    </source>
</evidence>
<dbReference type="EMBL" id="CP016616">
    <property type="protein sequence ID" value="ANY81929.1"/>
    <property type="molecule type" value="Genomic_DNA"/>
</dbReference>
<feature type="transmembrane region" description="Helical" evidence="1">
    <location>
        <begin position="215"/>
        <end position="232"/>
    </location>
</feature>
<feature type="transmembrane region" description="Helical" evidence="1">
    <location>
        <begin position="131"/>
        <end position="153"/>
    </location>
</feature>
<keyword evidence="1" id="KW-0472">Membrane</keyword>
<feature type="transmembrane region" description="Helical" evidence="1">
    <location>
        <begin position="305"/>
        <end position="326"/>
    </location>
</feature>
<keyword evidence="1" id="KW-1133">Transmembrane helix</keyword>
<dbReference type="InterPro" id="IPR002656">
    <property type="entry name" value="Acyl_transf_3_dom"/>
</dbReference>
<name>A0A1B2EPP9_9HYPH</name>
<proteinExistence type="predicted"/>
<reference evidence="3" key="1">
    <citation type="submission" date="2016-07" db="EMBL/GenBank/DDBJ databases">
        <title>Microvirga ossetica sp. nov. a new species of rhizobia isolated from root nodules of the legume species Vicia alpestris Steven originated from North Ossetia region in the Caucasus.</title>
        <authorList>
            <person name="Safronova V.I."/>
            <person name="Kuznetsova I.G."/>
            <person name="Sazanova A.L."/>
            <person name="Belimov A."/>
            <person name="Andronov E."/>
            <person name="Osledkin Y.S."/>
            <person name="Onishchuk O.P."/>
            <person name="Kurchak O.N."/>
            <person name="Shaposhnikov A.I."/>
            <person name="Willems A."/>
            <person name="Tikhonovich I.A."/>
        </authorList>
    </citation>
    <scope>NUCLEOTIDE SEQUENCE [LARGE SCALE GENOMIC DNA]</scope>
    <source>
        <strain evidence="3">V5/3M</strain>
    </source>
</reference>
<feature type="transmembrane region" description="Helical" evidence="1">
    <location>
        <begin position="77"/>
        <end position="97"/>
    </location>
</feature>
<feature type="domain" description="Acyltransferase 3" evidence="2">
    <location>
        <begin position="3"/>
        <end position="323"/>
    </location>
</feature>